<name>A0AAN7AR09_9PEZI</name>
<feature type="compositionally biased region" description="Polar residues" evidence="1">
    <location>
        <begin position="149"/>
        <end position="160"/>
    </location>
</feature>
<reference evidence="2" key="2">
    <citation type="submission" date="2023-05" db="EMBL/GenBank/DDBJ databases">
        <authorList>
            <consortium name="Lawrence Berkeley National Laboratory"/>
            <person name="Steindorff A."/>
            <person name="Hensen N."/>
            <person name="Bonometti L."/>
            <person name="Westerberg I."/>
            <person name="Brannstrom I.O."/>
            <person name="Guillou S."/>
            <person name="Cros-Aarteil S."/>
            <person name="Calhoun S."/>
            <person name="Haridas S."/>
            <person name="Kuo A."/>
            <person name="Mondo S."/>
            <person name="Pangilinan J."/>
            <person name="Riley R."/>
            <person name="Labutti K."/>
            <person name="Andreopoulos B."/>
            <person name="Lipzen A."/>
            <person name="Chen C."/>
            <person name="Yanf M."/>
            <person name="Daum C."/>
            <person name="Ng V."/>
            <person name="Clum A."/>
            <person name="Ohm R."/>
            <person name="Martin F."/>
            <person name="Silar P."/>
            <person name="Natvig D."/>
            <person name="Lalanne C."/>
            <person name="Gautier V."/>
            <person name="Ament-Velasquez S.L."/>
            <person name="Kruys A."/>
            <person name="Hutchinson M.I."/>
            <person name="Powell A.J."/>
            <person name="Barry K."/>
            <person name="Miller A.N."/>
            <person name="Grigoriev I.V."/>
            <person name="Debuchy R."/>
            <person name="Gladieux P."/>
            <person name="Thoren M.H."/>
            <person name="Johannesson H."/>
        </authorList>
    </citation>
    <scope>NUCLEOTIDE SEQUENCE</scope>
    <source>
        <strain evidence="2">CBS 315.58</strain>
    </source>
</reference>
<gene>
    <name evidence="2" type="ORF">QBC40DRAFT_298920</name>
</gene>
<proteinExistence type="predicted"/>
<comment type="caution">
    <text evidence="2">The sequence shown here is derived from an EMBL/GenBank/DDBJ whole genome shotgun (WGS) entry which is preliminary data.</text>
</comment>
<dbReference type="EMBL" id="MU863954">
    <property type="protein sequence ID" value="KAK4197916.1"/>
    <property type="molecule type" value="Genomic_DNA"/>
</dbReference>
<dbReference type="Proteomes" id="UP001303160">
    <property type="component" value="Unassembled WGS sequence"/>
</dbReference>
<evidence type="ECO:0000256" key="1">
    <source>
        <dbReference type="SAM" id="MobiDB-lite"/>
    </source>
</evidence>
<reference evidence="2" key="1">
    <citation type="journal article" date="2023" name="Mol. Phylogenet. Evol.">
        <title>Genome-scale phylogeny and comparative genomics of the fungal order Sordariales.</title>
        <authorList>
            <person name="Hensen N."/>
            <person name="Bonometti L."/>
            <person name="Westerberg I."/>
            <person name="Brannstrom I.O."/>
            <person name="Guillou S."/>
            <person name="Cros-Aarteil S."/>
            <person name="Calhoun S."/>
            <person name="Haridas S."/>
            <person name="Kuo A."/>
            <person name="Mondo S."/>
            <person name="Pangilinan J."/>
            <person name="Riley R."/>
            <person name="LaButti K."/>
            <person name="Andreopoulos B."/>
            <person name="Lipzen A."/>
            <person name="Chen C."/>
            <person name="Yan M."/>
            <person name="Daum C."/>
            <person name="Ng V."/>
            <person name="Clum A."/>
            <person name="Steindorff A."/>
            <person name="Ohm R.A."/>
            <person name="Martin F."/>
            <person name="Silar P."/>
            <person name="Natvig D.O."/>
            <person name="Lalanne C."/>
            <person name="Gautier V."/>
            <person name="Ament-Velasquez S.L."/>
            <person name="Kruys A."/>
            <person name="Hutchinson M.I."/>
            <person name="Powell A.J."/>
            <person name="Barry K."/>
            <person name="Miller A.N."/>
            <person name="Grigoriev I.V."/>
            <person name="Debuchy R."/>
            <person name="Gladieux P."/>
            <person name="Hiltunen Thoren M."/>
            <person name="Johannesson H."/>
        </authorList>
    </citation>
    <scope>NUCLEOTIDE SEQUENCE</scope>
    <source>
        <strain evidence="2">CBS 315.58</strain>
    </source>
</reference>
<sequence>MWAGQLNPDVAGSSRHPLTLLAGPHLLGNLLRLAISTNGRALSSLRSPAAWVLHSSTQFRFQEMPSAAIRTSSRVGIMQKWMQDIDYESSTCSPVLTDKAGVKTAQDQPSNGPVLARPASTNPRSRLSKTRQSVFRWAKPGTLDPGAQRRSSGVSDNVNTSPIPSVSRHICAHVGRSCLDHWACAALGSCLSVEVFTPPLCLGACCGSQAKAHHTTDFASSQSRVPRGRPLERAIDVATRYLQPYRRY</sequence>
<accession>A0AAN7AR09</accession>
<feature type="region of interest" description="Disordered" evidence="1">
    <location>
        <begin position="102"/>
        <end position="160"/>
    </location>
</feature>
<evidence type="ECO:0000313" key="3">
    <source>
        <dbReference type="Proteomes" id="UP001303160"/>
    </source>
</evidence>
<dbReference type="AlphaFoldDB" id="A0AAN7AR09"/>
<feature type="compositionally biased region" description="Polar residues" evidence="1">
    <location>
        <begin position="119"/>
        <end position="133"/>
    </location>
</feature>
<evidence type="ECO:0000313" key="2">
    <source>
        <dbReference type="EMBL" id="KAK4197916.1"/>
    </source>
</evidence>
<protein>
    <submittedName>
        <fullName evidence="2">Uncharacterized protein</fullName>
    </submittedName>
</protein>
<organism evidence="2 3">
    <name type="scientific">Triangularia verruculosa</name>
    <dbReference type="NCBI Taxonomy" id="2587418"/>
    <lineage>
        <taxon>Eukaryota</taxon>
        <taxon>Fungi</taxon>
        <taxon>Dikarya</taxon>
        <taxon>Ascomycota</taxon>
        <taxon>Pezizomycotina</taxon>
        <taxon>Sordariomycetes</taxon>
        <taxon>Sordariomycetidae</taxon>
        <taxon>Sordariales</taxon>
        <taxon>Podosporaceae</taxon>
        <taxon>Triangularia</taxon>
    </lineage>
</organism>
<keyword evidence="3" id="KW-1185">Reference proteome</keyword>